<feature type="transmembrane region" description="Helical" evidence="1">
    <location>
        <begin position="77"/>
        <end position="96"/>
    </location>
</feature>
<keyword evidence="1" id="KW-1133">Transmembrane helix</keyword>
<dbReference type="Proteomes" id="UP000799324">
    <property type="component" value="Unassembled WGS sequence"/>
</dbReference>
<keyword evidence="1" id="KW-0812">Transmembrane</keyword>
<evidence type="ECO:0000256" key="1">
    <source>
        <dbReference type="SAM" id="Phobius"/>
    </source>
</evidence>
<protein>
    <submittedName>
        <fullName evidence="2">Uncharacterized protein</fullName>
    </submittedName>
</protein>
<evidence type="ECO:0000313" key="2">
    <source>
        <dbReference type="EMBL" id="KAF2662892.1"/>
    </source>
</evidence>
<proteinExistence type="predicted"/>
<name>A0A6A6TSU4_9PLEO</name>
<keyword evidence="3" id="KW-1185">Reference proteome</keyword>
<reference evidence="2" key="1">
    <citation type="journal article" date="2020" name="Stud. Mycol.">
        <title>101 Dothideomycetes genomes: a test case for predicting lifestyles and emergence of pathogens.</title>
        <authorList>
            <person name="Haridas S."/>
            <person name="Albert R."/>
            <person name="Binder M."/>
            <person name="Bloem J."/>
            <person name="Labutti K."/>
            <person name="Salamov A."/>
            <person name="Andreopoulos B."/>
            <person name="Baker S."/>
            <person name="Barry K."/>
            <person name="Bills G."/>
            <person name="Bluhm B."/>
            <person name="Cannon C."/>
            <person name="Castanera R."/>
            <person name="Culley D."/>
            <person name="Daum C."/>
            <person name="Ezra D."/>
            <person name="Gonzalez J."/>
            <person name="Henrissat B."/>
            <person name="Kuo A."/>
            <person name="Liang C."/>
            <person name="Lipzen A."/>
            <person name="Lutzoni F."/>
            <person name="Magnuson J."/>
            <person name="Mondo S."/>
            <person name="Nolan M."/>
            <person name="Ohm R."/>
            <person name="Pangilinan J."/>
            <person name="Park H.-J."/>
            <person name="Ramirez L."/>
            <person name="Alfaro M."/>
            <person name="Sun H."/>
            <person name="Tritt A."/>
            <person name="Yoshinaga Y."/>
            <person name="Zwiers L.-H."/>
            <person name="Turgeon B."/>
            <person name="Goodwin S."/>
            <person name="Spatafora J."/>
            <person name="Crous P."/>
            <person name="Grigoriev I."/>
        </authorList>
    </citation>
    <scope>NUCLEOTIDE SEQUENCE</scope>
    <source>
        <strain evidence="2">CBS 122681</strain>
    </source>
</reference>
<accession>A0A6A6TSU4</accession>
<evidence type="ECO:0000313" key="3">
    <source>
        <dbReference type="Proteomes" id="UP000799324"/>
    </source>
</evidence>
<dbReference type="EMBL" id="MU004288">
    <property type="protein sequence ID" value="KAF2662892.1"/>
    <property type="molecule type" value="Genomic_DNA"/>
</dbReference>
<gene>
    <name evidence="2" type="ORF">K491DRAFT_6269</name>
</gene>
<organism evidence="2 3">
    <name type="scientific">Lophiostoma macrostomum CBS 122681</name>
    <dbReference type="NCBI Taxonomy" id="1314788"/>
    <lineage>
        <taxon>Eukaryota</taxon>
        <taxon>Fungi</taxon>
        <taxon>Dikarya</taxon>
        <taxon>Ascomycota</taxon>
        <taxon>Pezizomycotina</taxon>
        <taxon>Dothideomycetes</taxon>
        <taxon>Pleosporomycetidae</taxon>
        <taxon>Pleosporales</taxon>
        <taxon>Lophiostomataceae</taxon>
        <taxon>Lophiostoma</taxon>
    </lineage>
</organism>
<dbReference type="AlphaFoldDB" id="A0A6A6TSU4"/>
<sequence length="155" mass="16960">MYLSKKASLTSGFTNLQSVYFQAIFLFWLDSMAQHALAAGPSRWLLAPPARPDCFNIETQEQFVPTSDNNAQTVGNATLPLVTLFITSAVSFSLAVDAMRFQGCLLVRGEAEKQEMVRLAGGPSEVLLSSSLPCICCIGFSRRQLIESTAMRVFV</sequence>
<keyword evidence="1" id="KW-0472">Membrane</keyword>